<evidence type="ECO:0000313" key="2">
    <source>
        <dbReference type="EMBL" id="RIB18189.1"/>
    </source>
</evidence>
<dbReference type="AlphaFoldDB" id="A0A397VB69"/>
<sequence length="62" mass="7650">MFKILLYIDSCTKKYYMRIIIYLICIINTSNLFNHSRSEAWASLEKYYYYSRTSHKIKSYLF</sequence>
<gene>
    <name evidence="2" type="ORF">C2G38_2086370</name>
</gene>
<accession>A0A397VB69</accession>
<dbReference type="EMBL" id="QKWP01000555">
    <property type="protein sequence ID" value="RIB18189.1"/>
    <property type="molecule type" value="Genomic_DNA"/>
</dbReference>
<evidence type="ECO:0000313" key="3">
    <source>
        <dbReference type="Proteomes" id="UP000266673"/>
    </source>
</evidence>
<keyword evidence="1" id="KW-1133">Transmembrane helix</keyword>
<comment type="caution">
    <text evidence="2">The sequence shown here is derived from an EMBL/GenBank/DDBJ whole genome shotgun (WGS) entry which is preliminary data.</text>
</comment>
<keyword evidence="3" id="KW-1185">Reference proteome</keyword>
<feature type="transmembrane region" description="Helical" evidence="1">
    <location>
        <begin position="15"/>
        <end position="33"/>
    </location>
</feature>
<evidence type="ECO:0000256" key="1">
    <source>
        <dbReference type="SAM" id="Phobius"/>
    </source>
</evidence>
<reference evidence="2 3" key="1">
    <citation type="submission" date="2018-06" db="EMBL/GenBank/DDBJ databases">
        <title>Comparative genomics reveals the genomic features of Rhizophagus irregularis, R. cerebriforme, R. diaphanum and Gigaspora rosea, and their symbiotic lifestyle signature.</title>
        <authorList>
            <person name="Morin E."/>
            <person name="San Clemente H."/>
            <person name="Chen E.C.H."/>
            <person name="De La Providencia I."/>
            <person name="Hainaut M."/>
            <person name="Kuo A."/>
            <person name="Kohler A."/>
            <person name="Murat C."/>
            <person name="Tang N."/>
            <person name="Roy S."/>
            <person name="Loubradou J."/>
            <person name="Henrissat B."/>
            <person name="Grigoriev I.V."/>
            <person name="Corradi N."/>
            <person name="Roux C."/>
            <person name="Martin F.M."/>
        </authorList>
    </citation>
    <scope>NUCLEOTIDE SEQUENCE [LARGE SCALE GENOMIC DNA]</scope>
    <source>
        <strain evidence="2 3">DAOM 194757</strain>
    </source>
</reference>
<proteinExistence type="predicted"/>
<dbReference type="Proteomes" id="UP000266673">
    <property type="component" value="Unassembled WGS sequence"/>
</dbReference>
<keyword evidence="1" id="KW-0812">Transmembrane</keyword>
<name>A0A397VB69_9GLOM</name>
<keyword evidence="1" id="KW-0472">Membrane</keyword>
<protein>
    <submittedName>
        <fullName evidence="2">Uncharacterized protein</fullName>
    </submittedName>
</protein>
<organism evidence="2 3">
    <name type="scientific">Gigaspora rosea</name>
    <dbReference type="NCBI Taxonomy" id="44941"/>
    <lineage>
        <taxon>Eukaryota</taxon>
        <taxon>Fungi</taxon>
        <taxon>Fungi incertae sedis</taxon>
        <taxon>Mucoromycota</taxon>
        <taxon>Glomeromycotina</taxon>
        <taxon>Glomeromycetes</taxon>
        <taxon>Diversisporales</taxon>
        <taxon>Gigasporaceae</taxon>
        <taxon>Gigaspora</taxon>
    </lineage>
</organism>